<dbReference type="GO" id="GO:0005262">
    <property type="term" value="F:calcium channel activity"/>
    <property type="evidence" value="ECO:0007669"/>
    <property type="project" value="TreeGrafter"/>
</dbReference>
<dbReference type="Gene3D" id="1.20.1420.30">
    <property type="entry name" value="NCX, central ion-binding region"/>
    <property type="match status" value="1"/>
</dbReference>
<evidence type="ECO:0000313" key="7">
    <source>
        <dbReference type="EMBL" id="RAK54908.1"/>
    </source>
</evidence>
<dbReference type="RefSeq" id="WP_111528658.1">
    <property type="nucleotide sequence ID" value="NZ_JBHRSG010000004.1"/>
</dbReference>
<feature type="transmembrane region" description="Helical" evidence="5">
    <location>
        <begin position="124"/>
        <end position="140"/>
    </location>
</feature>
<feature type="transmembrane region" description="Helical" evidence="5">
    <location>
        <begin position="46"/>
        <end position="67"/>
    </location>
</feature>
<keyword evidence="8" id="KW-1185">Reference proteome</keyword>
<comment type="subcellular location">
    <subcellularLocation>
        <location evidence="1">Membrane</location>
        <topology evidence="1">Multi-pass membrane protein</topology>
    </subcellularLocation>
</comment>
<feature type="transmembrane region" description="Helical" evidence="5">
    <location>
        <begin position="257"/>
        <end position="283"/>
    </location>
</feature>
<evidence type="ECO:0000313" key="8">
    <source>
        <dbReference type="Proteomes" id="UP000249254"/>
    </source>
</evidence>
<dbReference type="AlphaFoldDB" id="A0A328APW4"/>
<organism evidence="7 8">
    <name type="scientific">Phenylobacterium soli</name>
    <dbReference type="NCBI Taxonomy" id="2170551"/>
    <lineage>
        <taxon>Bacteria</taxon>
        <taxon>Pseudomonadati</taxon>
        <taxon>Pseudomonadota</taxon>
        <taxon>Alphaproteobacteria</taxon>
        <taxon>Caulobacterales</taxon>
        <taxon>Caulobacteraceae</taxon>
        <taxon>Phenylobacterium</taxon>
    </lineage>
</organism>
<dbReference type="PANTHER" id="PTHR10846">
    <property type="entry name" value="SODIUM/POTASSIUM/CALCIUM EXCHANGER"/>
    <property type="match status" value="1"/>
</dbReference>
<feature type="transmembrane region" description="Helical" evidence="5">
    <location>
        <begin position="289"/>
        <end position="307"/>
    </location>
</feature>
<keyword evidence="4 5" id="KW-0472">Membrane</keyword>
<evidence type="ECO:0000256" key="3">
    <source>
        <dbReference type="ARBA" id="ARBA00022989"/>
    </source>
</evidence>
<dbReference type="OrthoDB" id="9786081at2"/>
<evidence type="ECO:0000256" key="5">
    <source>
        <dbReference type="SAM" id="Phobius"/>
    </source>
</evidence>
<feature type="transmembrane region" description="Helical" evidence="5">
    <location>
        <begin position="6"/>
        <end position="26"/>
    </location>
</feature>
<reference evidence="8" key="1">
    <citation type="submission" date="2018-05" db="EMBL/GenBank/DDBJ databases">
        <authorList>
            <person name="Li X."/>
        </authorList>
    </citation>
    <scope>NUCLEOTIDE SEQUENCE [LARGE SCALE GENOMIC DNA]</scope>
    <source>
        <strain evidence="8">LX32</strain>
    </source>
</reference>
<dbReference type="GO" id="GO:0005886">
    <property type="term" value="C:plasma membrane"/>
    <property type="evidence" value="ECO:0007669"/>
    <property type="project" value="TreeGrafter"/>
</dbReference>
<name>A0A328APW4_9CAUL</name>
<protein>
    <submittedName>
        <fullName evidence="7">Sodium:calcium antiporter</fullName>
    </submittedName>
</protein>
<feature type="transmembrane region" description="Helical" evidence="5">
    <location>
        <begin position="146"/>
        <end position="161"/>
    </location>
</feature>
<keyword evidence="3 5" id="KW-1133">Transmembrane helix</keyword>
<dbReference type="Pfam" id="PF01699">
    <property type="entry name" value="Na_Ca_ex"/>
    <property type="match status" value="2"/>
</dbReference>
<feature type="transmembrane region" description="Helical" evidence="5">
    <location>
        <begin position="228"/>
        <end position="250"/>
    </location>
</feature>
<dbReference type="InterPro" id="IPR044880">
    <property type="entry name" value="NCX_ion-bd_dom_sf"/>
</dbReference>
<gene>
    <name evidence="7" type="ORF">DJ017_10400</name>
</gene>
<dbReference type="GO" id="GO:0006874">
    <property type="term" value="P:intracellular calcium ion homeostasis"/>
    <property type="evidence" value="ECO:0007669"/>
    <property type="project" value="TreeGrafter"/>
</dbReference>
<dbReference type="InterPro" id="IPR004481">
    <property type="entry name" value="K/Na/Ca-exchanger"/>
</dbReference>
<feature type="transmembrane region" description="Helical" evidence="5">
    <location>
        <begin position="190"/>
        <end position="208"/>
    </location>
</feature>
<accession>A0A328APW4</accession>
<evidence type="ECO:0000256" key="4">
    <source>
        <dbReference type="ARBA" id="ARBA00023136"/>
    </source>
</evidence>
<dbReference type="GO" id="GO:0008273">
    <property type="term" value="F:calcium, potassium:sodium antiporter activity"/>
    <property type="evidence" value="ECO:0007669"/>
    <property type="project" value="TreeGrafter"/>
</dbReference>
<dbReference type="EMBL" id="QFYQ01000001">
    <property type="protein sequence ID" value="RAK54908.1"/>
    <property type="molecule type" value="Genomic_DNA"/>
</dbReference>
<dbReference type="InterPro" id="IPR004837">
    <property type="entry name" value="NaCa_Exmemb"/>
</dbReference>
<evidence type="ECO:0000256" key="2">
    <source>
        <dbReference type="ARBA" id="ARBA00022692"/>
    </source>
</evidence>
<sequence length="336" mass="36241">MNPLLVNVVLLLGSAAVIYFACEFFVNGVEWLGRKLSVGRTATGTILAAFGTALPESVVTFVAVAFGKGDAQRELGVGAALGGPLVLATIAYATVGATLILSGRHLRRTGDVRKQFQRLSRDQGWFLTIFIVKLSVGLVAFAFKPWLGVLFLAAYAIYFWREMSRDESDEAEEHLEPLIIARKRQGEPPLSLSALQTAVALVVIFGASRLFVSQLDALGPALGMKPQLLALLLSPIATELPETMNAIIWVRQGKHRLALANISGAMMIQATVPTAFGLFWTPWLLDRSLILAGGVTAIAVAVMFVSFRRGVISRGFLASMGLFYALFAALLVLLHL</sequence>
<feature type="transmembrane region" description="Helical" evidence="5">
    <location>
        <begin position="79"/>
        <end position="103"/>
    </location>
</feature>
<feature type="domain" description="Sodium/calcium exchanger membrane region" evidence="6">
    <location>
        <begin position="8"/>
        <end position="159"/>
    </location>
</feature>
<feature type="transmembrane region" description="Helical" evidence="5">
    <location>
        <begin position="316"/>
        <end position="334"/>
    </location>
</feature>
<feature type="domain" description="Sodium/calcium exchanger membrane region" evidence="6">
    <location>
        <begin position="194"/>
        <end position="331"/>
    </location>
</feature>
<evidence type="ECO:0000256" key="1">
    <source>
        <dbReference type="ARBA" id="ARBA00004141"/>
    </source>
</evidence>
<keyword evidence="2 5" id="KW-0812">Transmembrane</keyword>
<proteinExistence type="predicted"/>
<dbReference type="Proteomes" id="UP000249254">
    <property type="component" value="Unassembled WGS sequence"/>
</dbReference>
<evidence type="ECO:0000259" key="6">
    <source>
        <dbReference type="Pfam" id="PF01699"/>
    </source>
</evidence>
<comment type="caution">
    <text evidence="7">The sequence shown here is derived from an EMBL/GenBank/DDBJ whole genome shotgun (WGS) entry which is preliminary data.</text>
</comment>
<dbReference type="PANTHER" id="PTHR10846:SF8">
    <property type="entry name" value="INNER MEMBRANE PROTEIN YRBG"/>
    <property type="match status" value="1"/>
</dbReference>